<organism evidence="3">
    <name type="scientific">Pelagomonas calceolata</name>
    <dbReference type="NCBI Taxonomy" id="35677"/>
    <lineage>
        <taxon>Eukaryota</taxon>
        <taxon>Sar</taxon>
        <taxon>Stramenopiles</taxon>
        <taxon>Ochrophyta</taxon>
        <taxon>Pelagophyceae</taxon>
        <taxon>Pelagomonadales</taxon>
        <taxon>Pelagomonadaceae</taxon>
        <taxon>Pelagomonas</taxon>
    </lineage>
</organism>
<accession>A0A6U1KG54</accession>
<feature type="domain" description="Roadblock/LAMTOR2" evidence="2">
    <location>
        <begin position="8"/>
        <end position="101"/>
    </location>
</feature>
<evidence type="ECO:0000313" key="5">
    <source>
        <dbReference type="Proteomes" id="UP000789595"/>
    </source>
</evidence>
<dbReference type="OrthoDB" id="9985637at2759"/>
<dbReference type="Proteomes" id="UP000789595">
    <property type="component" value="Unassembled WGS sequence"/>
</dbReference>
<dbReference type="PANTHER" id="PTHR10779">
    <property type="entry name" value="DYNEIN LIGHT CHAIN ROADBLOCK"/>
    <property type="match status" value="1"/>
</dbReference>
<dbReference type="InterPro" id="IPR004942">
    <property type="entry name" value="Roadblock/LAMTOR2_dom"/>
</dbReference>
<evidence type="ECO:0000256" key="1">
    <source>
        <dbReference type="ARBA" id="ARBA00007191"/>
    </source>
</evidence>
<name>A0A6U1KG54_9STRA</name>
<reference evidence="3" key="1">
    <citation type="submission" date="2021-01" db="EMBL/GenBank/DDBJ databases">
        <authorList>
            <person name="Corre E."/>
            <person name="Pelletier E."/>
            <person name="Niang G."/>
            <person name="Scheremetjew M."/>
            <person name="Finn R."/>
            <person name="Kale V."/>
            <person name="Holt S."/>
            <person name="Cochrane G."/>
            <person name="Meng A."/>
            <person name="Brown T."/>
            <person name="Cohen L."/>
        </authorList>
    </citation>
    <scope>NUCLEOTIDE SEQUENCE</scope>
    <source>
        <strain evidence="3">CCMP1756</strain>
    </source>
</reference>
<reference evidence="4" key="2">
    <citation type="submission" date="2021-11" db="EMBL/GenBank/DDBJ databases">
        <authorList>
            <consortium name="Genoscope - CEA"/>
            <person name="William W."/>
        </authorList>
    </citation>
    <scope>NUCLEOTIDE SEQUENCE</scope>
</reference>
<keyword evidence="5" id="KW-1185">Reference proteome</keyword>
<dbReference type="SUPFAM" id="SSF103196">
    <property type="entry name" value="Roadblock/LC7 domain"/>
    <property type="match status" value="1"/>
</dbReference>
<dbReference type="Gene3D" id="3.30.450.30">
    <property type="entry name" value="Dynein light chain 2a, cytoplasmic"/>
    <property type="match status" value="1"/>
</dbReference>
<comment type="similarity">
    <text evidence="1">Belongs to the GAMAD family.</text>
</comment>
<evidence type="ECO:0000259" key="2">
    <source>
        <dbReference type="SMART" id="SM00960"/>
    </source>
</evidence>
<dbReference type="EMBL" id="CAKKNE010000003">
    <property type="protein sequence ID" value="CAH0370748.1"/>
    <property type="molecule type" value="Genomic_DNA"/>
</dbReference>
<sequence length="118" mass="13160">MKDTVHPVDEVINKMKEVEGFGGFVICNNDGVVLRHENLGAADKLGIHHAYHALDLMNKARDHIRTLFEAPENELESVRLKTDNYEMIISQVGNYTLCVMQKPPVEEVAEEGEAAAAE</sequence>
<protein>
    <recommendedName>
        <fullName evidence="2">Roadblock/LAMTOR2 domain-containing protein</fullName>
    </recommendedName>
</protein>
<dbReference type="AlphaFoldDB" id="A0A6U1KG54"/>
<dbReference type="SMART" id="SM00960">
    <property type="entry name" value="Robl_LC7"/>
    <property type="match status" value="1"/>
</dbReference>
<evidence type="ECO:0000313" key="4">
    <source>
        <dbReference type="EMBL" id="CAH0370748.1"/>
    </source>
</evidence>
<dbReference type="EMBL" id="HBIW01008299">
    <property type="protein sequence ID" value="CAE0691590.1"/>
    <property type="molecule type" value="Transcribed_RNA"/>
</dbReference>
<evidence type="ECO:0000313" key="3">
    <source>
        <dbReference type="EMBL" id="CAE0691590.1"/>
    </source>
</evidence>
<gene>
    <name evidence="3" type="ORF">PCAL00307_LOCUS7026</name>
    <name evidence="4" type="ORF">PECAL_3P06500</name>
</gene>
<dbReference type="Pfam" id="PF03259">
    <property type="entry name" value="Robl_LC7"/>
    <property type="match status" value="1"/>
</dbReference>
<proteinExistence type="inferred from homology"/>